<dbReference type="Gene3D" id="4.10.410.10">
    <property type="entry name" value="Pancreatic trypsin inhibitor Kunitz domain"/>
    <property type="match status" value="1"/>
</dbReference>
<keyword evidence="1" id="KW-0812">Transmembrane</keyword>
<reference evidence="3 4" key="1">
    <citation type="journal article" date="2013" name="Genome Res.">
        <title>A second-generation assembly of the Drosophila simulans genome provides new insights into patterns of lineage-specific divergence.</title>
        <authorList>
            <person name="Hu T.T."/>
            <person name="Eisen M.B."/>
            <person name="Thornton K.R."/>
            <person name="Andolfatto P."/>
        </authorList>
    </citation>
    <scope>NUCLEOTIDE SEQUENCE [LARGE SCALE GENOMIC DNA]</scope>
    <source>
        <strain evidence="4">w501</strain>
    </source>
</reference>
<dbReference type="KEGG" id="dsi:Dsimw501_GD29501"/>
<protein>
    <recommendedName>
        <fullName evidence="2">BPTI/Kunitz inhibitor domain-containing protein</fullName>
    </recommendedName>
</protein>
<dbReference type="Proteomes" id="UP000035880">
    <property type="component" value="Chromosome 3L"/>
</dbReference>
<accession>A0A0J9RWD8</accession>
<feature type="domain" description="BPTI/Kunitz inhibitor" evidence="2">
    <location>
        <begin position="52"/>
        <end position="106"/>
    </location>
</feature>
<dbReference type="GO" id="GO:0004867">
    <property type="term" value="F:serine-type endopeptidase inhibitor activity"/>
    <property type="evidence" value="ECO:0007669"/>
    <property type="project" value="InterPro"/>
</dbReference>
<dbReference type="InterPro" id="IPR002223">
    <property type="entry name" value="Kunitz_BPTI"/>
</dbReference>
<evidence type="ECO:0000256" key="1">
    <source>
        <dbReference type="SAM" id="Phobius"/>
    </source>
</evidence>
<dbReference type="InterPro" id="IPR036880">
    <property type="entry name" value="Kunitz_BPTI_sf"/>
</dbReference>
<dbReference type="OrthoDB" id="4473401at2759"/>
<dbReference type="PROSITE" id="PS50279">
    <property type="entry name" value="BPTI_KUNITZ_2"/>
    <property type="match status" value="1"/>
</dbReference>
<name>A0A0J9RWD8_DROSI</name>
<dbReference type="EMBL" id="CM002912">
    <property type="protein sequence ID" value="KMY99897.1"/>
    <property type="molecule type" value="Genomic_DNA"/>
</dbReference>
<evidence type="ECO:0000313" key="3">
    <source>
        <dbReference type="EMBL" id="KMY99897.1"/>
    </source>
</evidence>
<dbReference type="SMART" id="SM00131">
    <property type="entry name" value="KU"/>
    <property type="match status" value="1"/>
</dbReference>
<dbReference type="Bgee" id="FBgn0270791">
    <property type="expression patterns" value="Expressed in embryo and 3 other cell types or tissues"/>
</dbReference>
<keyword evidence="1" id="KW-1133">Transmembrane helix</keyword>
<keyword evidence="1" id="KW-0472">Membrane</keyword>
<organism evidence="3 4">
    <name type="scientific">Drosophila simulans</name>
    <name type="common">Fruit fly</name>
    <dbReference type="NCBI Taxonomy" id="7240"/>
    <lineage>
        <taxon>Eukaryota</taxon>
        <taxon>Metazoa</taxon>
        <taxon>Ecdysozoa</taxon>
        <taxon>Arthropoda</taxon>
        <taxon>Hexapoda</taxon>
        <taxon>Insecta</taxon>
        <taxon>Pterygota</taxon>
        <taxon>Neoptera</taxon>
        <taxon>Endopterygota</taxon>
        <taxon>Diptera</taxon>
        <taxon>Brachycera</taxon>
        <taxon>Muscomorpha</taxon>
        <taxon>Ephydroidea</taxon>
        <taxon>Drosophilidae</taxon>
        <taxon>Drosophila</taxon>
        <taxon>Sophophora</taxon>
    </lineage>
</organism>
<evidence type="ECO:0000259" key="2">
    <source>
        <dbReference type="PROSITE" id="PS50279"/>
    </source>
</evidence>
<evidence type="ECO:0000313" key="4">
    <source>
        <dbReference type="Proteomes" id="UP000035880"/>
    </source>
</evidence>
<feature type="transmembrane region" description="Helical" evidence="1">
    <location>
        <begin position="20"/>
        <end position="41"/>
    </location>
</feature>
<sequence>MPYSKIVNHECKFVAKMRNGTLILIAVVMTVCLFANVTGVTRCKGKPKDSKCAGNLDGGNNRKSKCKKSANKNMWHYNALTKNCTQFNYLGCGGNNNRWCTKALCEGCRRPR</sequence>
<proteinExistence type="predicted"/>
<dbReference type="SUPFAM" id="SSF57362">
    <property type="entry name" value="BPTI-like"/>
    <property type="match status" value="1"/>
</dbReference>
<gene>
    <name evidence="3" type="primary">Dsim\GD29501</name>
    <name evidence="3" type="ORF">Dsimw501_GD29501</name>
</gene>
<dbReference type="Pfam" id="PF00014">
    <property type="entry name" value="Kunitz_BPTI"/>
    <property type="match status" value="1"/>
</dbReference>
<dbReference type="AlphaFoldDB" id="A0A0J9RWD8"/>